<evidence type="ECO:0000256" key="4">
    <source>
        <dbReference type="ARBA" id="ARBA00022430"/>
    </source>
</evidence>
<dbReference type="Gene3D" id="3.20.19.10">
    <property type="entry name" value="Aconitase, domain 4"/>
    <property type="match status" value="1"/>
</dbReference>
<dbReference type="OrthoDB" id="6505at2157"/>
<comment type="caution">
    <text evidence="8">Lacks conserved residue(s) required for the propagation of feature annotation.</text>
</comment>
<dbReference type="GeneID" id="7270957"/>
<evidence type="ECO:0000256" key="8">
    <source>
        <dbReference type="HAMAP-Rule" id="MF_01032"/>
    </source>
</evidence>
<dbReference type="AlphaFoldDB" id="B8GJ02"/>
<dbReference type="CDD" id="cd01577">
    <property type="entry name" value="IPMI_Swivel"/>
    <property type="match status" value="1"/>
</dbReference>
<evidence type="ECO:0000259" key="9">
    <source>
        <dbReference type="Pfam" id="PF00694"/>
    </source>
</evidence>
<keyword evidence="7 8" id="KW-0100">Branched-chain amino acid biosynthesis</keyword>
<dbReference type="HOGENOM" id="CLU_081378_1_1_2"/>
<dbReference type="InterPro" id="IPR011827">
    <property type="entry name" value="LeuD_type2/HacB/DmdB"/>
</dbReference>
<evidence type="ECO:0000256" key="7">
    <source>
        <dbReference type="ARBA" id="ARBA00023304"/>
    </source>
</evidence>
<name>B8GJ02_METPE</name>
<dbReference type="GO" id="GO:0003861">
    <property type="term" value="F:3-isopropylmalate dehydratase activity"/>
    <property type="evidence" value="ECO:0007669"/>
    <property type="project" value="UniProtKB-UniRule"/>
</dbReference>
<evidence type="ECO:0000256" key="1">
    <source>
        <dbReference type="ARBA" id="ARBA00000491"/>
    </source>
</evidence>
<comment type="pathway">
    <text evidence="2 8">Amino-acid biosynthesis; L-leucine biosynthesis; L-leucine from 3-methyl-2-oxobutanoate: step 2/4.</text>
</comment>
<dbReference type="STRING" id="521011.Mpal_0186"/>
<comment type="subunit">
    <text evidence="8">Heterodimer of LeuC and LeuD.</text>
</comment>
<evidence type="ECO:0000313" key="11">
    <source>
        <dbReference type="Proteomes" id="UP000002457"/>
    </source>
</evidence>
<dbReference type="PANTHER" id="PTHR43345:SF9">
    <property type="entry name" value="3-ISOPROPYLMALATE DEHYDRATASE SMALL SUBUNIT"/>
    <property type="match status" value="1"/>
</dbReference>
<dbReference type="eggNOG" id="arCOG02230">
    <property type="taxonomic scope" value="Archaea"/>
</dbReference>
<dbReference type="HAMAP" id="MF_01032">
    <property type="entry name" value="LeuD_type2"/>
    <property type="match status" value="1"/>
</dbReference>
<feature type="domain" description="Aconitase A/isopropylmalate dehydratase small subunit swivel" evidence="9">
    <location>
        <begin position="50"/>
        <end position="102"/>
    </location>
</feature>
<dbReference type="KEGG" id="mpl:Mpal_0186"/>
<proteinExistence type="inferred from homology"/>
<keyword evidence="4 8" id="KW-0432">Leucine biosynthesis</keyword>
<dbReference type="GO" id="GO:0009098">
    <property type="term" value="P:L-leucine biosynthetic process"/>
    <property type="evidence" value="ECO:0007669"/>
    <property type="project" value="UniProtKB-UniRule"/>
</dbReference>
<evidence type="ECO:0000256" key="2">
    <source>
        <dbReference type="ARBA" id="ARBA00004729"/>
    </source>
</evidence>
<evidence type="ECO:0000256" key="6">
    <source>
        <dbReference type="ARBA" id="ARBA00023239"/>
    </source>
</evidence>
<comment type="similarity">
    <text evidence="3 8">Belongs to the LeuD family. LeuD type 2 subfamily.</text>
</comment>
<dbReference type="InterPro" id="IPR000573">
    <property type="entry name" value="AconitaseA/IPMdHydase_ssu_swvl"/>
</dbReference>
<accession>B8GJ02</accession>
<dbReference type="SUPFAM" id="SSF52016">
    <property type="entry name" value="LeuD/IlvD-like"/>
    <property type="match status" value="1"/>
</dbReference>
<reference evidence="10 11" key="1">
    <citation type="journal article" date="2015" name="Genome Announc.">
        <title>Complete Genome Sequence of Methanosphaerula palustris E1-9CT, a Hydrogenotrophic Methanogen Isolated from a Minerotrophic Fen Peatland.</title>
        <authorList>
            <person name="Cadillo-Quiroz H."/>
            <person name="Browne P."/>
            <person name="Kyrpides N."/>
            <person name="Woyke T."/>
            <person name="Goodwin L."/>
            <person name="Detter C."/>
            <person name="Yavitt J.B."/>
            <person name="Zinder S.H."/>
        </authorList>
    </citation>
    <scope>NUCLEOTIDE SEQUENCE [LARGE SCALE GENOMIC DNA]</scope>
    <source>
        <strain evidence="11">ATCC BAA-1556 / DSM 19958 / E1-9c</strain>
    </source>
</reference>
<dbReference type="UniPathway" id="UPA00048">
    <property type="reaction ID" value="UER00071"/>
</dbReference>
<dbReference type="EC" id="4.2.1.33" evidence="8"/>
<dbReference type="InterPro" id="IPR050075">
    <property type="entry name" value="LeuD"/>
</dbReference>
<comment type="catalytic activity">
    <reaction evidence="1 8">
        <text>(2R,3S)-3-isopropylmalate = (2S)-2-isopropylmalate</text>
        <dbReference type="Rhea" id="RHEA:32287"/>
        <dbReference type="ChEBI" id="CHEBI:1178"/>
        <dbReference type="ChEBI" id="CHEBI:35121"/>
        <dbReference type="EC" id="4.2.1.33"/>
    </reaction>
</comment>
<evidence type="ECO:0000313" key="10">
    <source>
        <dbReference type="EMBL" id="ACL15575.1"/>
    </source>
</evidence>
<comment type="function">
    <text evidence="8">Catalyzes the isomerization between 2-isopropylmalate and 3-isopropylmalate, via the formation of 2-isopropylmaleate.</text>
</comment>
<dbReference type="EMBL" id="CP001338">
    <property type="protein sequence ID" value="ACL15575.1"/>
    <property type="molecule type" value="Genomic_DNA"/>
</dbReference>
<sequence>MKAWKFGDDIDTDAIIPGRYLIINKPEELALHAFEGTRDEFAKEVKPGDVVVGEKNFGCGSSREHAPLALKGAGVRYVIAITFARIFYRNAINVGLLPLVCPDAAKITDKAEISVDLAAGTITADGVAYRLEPVPAFMQEIVDAGGLVEYGKNLKEVQVCTESHQ</sequence>
<gene>
    <name evidence="8" type="primary">leuD</name>
    <name evidence="10" type="ordered locus">Mpal_0186</name>
</gene>
<dbReference type="RefSeq" id="WP_012616894.1">
    <property type="nucleotide sequence ID" value="NC_011832.1"/>
</dbReference>
<dbReference type="PANTHER" id="PTHR43345">
    <property type="entry name" value="3-ISOPROPYLMALATE DEHYDRATASE SMALL SUBUNIT 2-RELATED-RELATED"/>
    <property type="match status" value="1"/>
</dbReference>
<dbReference type="NCBIfam" id="TIGR02087">
    <property type="entry name" value="LEUD_arch"/>
    <property type="match status" value="1"/>
</dbReference>
<dbReference type="InterPro" id="IPR033940">
    <property type="entry name" value="IPMI_Swivel"/>
</dbReference>
<protein>
    <recommendedName>
        <fullName evidence="8">3-isopropylmalate dehydratase small subunit</fullName>
        <ecNumber evidence="8">4.2.1.33</ecNumber>
    </recommendedName>
    <alternativeName>
        <fullName evidence="8">Alpha-IPM isomerase</fullName>
        <shortName evidence="8">IPMI</shortName>
    </alternativeName>
    <alternativeName>
        <fullName evidence="8">Isopropylmalate isomerase</fullName>
    </alternativeName>
</protein>
<dbReference type="Pfam" id="PF00694">
    <property type="entry name" value="Aconitase_C"/>
    <property type="match status" value="1"/>
</dbReference>
<evidence type="ECO:0000256" key="3">
    <source>
        <dbReference type="ARBA" id="ARBA00009869"/>
    </source>
</evidence>
<dbReference type="InterPro" id="IPR015928">
    <property type="entry name" value="Aconitase/3IPM_dehydase_swvl"/>
</dbReference>
<organism evidence="10 11">
    <name type="scientific">Methanosphaerula palustris (strain ATCC BAA-1556 / DSM 19958 / E1-9c)</name>
    <dbReference type="NCBI Taxonomy" id="521011"/>
    <lineage>
        <taxon>Archaea</taxon>
        <taxon>Methanobacteriati</taxon>
        <taxon>Methanobacteriota</taxon>
        <taxon>Stenosarchaea group</taxon>
        <taxon>Methanomicrobia</taxon>
        <taxon>Methanomicrobiales</taxon>
        <taxon>Methanoregulaceae</taxon>
        <taxon>Methanosphaerula</taxon>
    </lineage>
</organism>
<keyword evidence="11" id="KW-1185">Reference proteome</keyword>
<keyword evidence="6 8" id="KW-0456">Lyase</keyword>
<dbReference type="Proteomes" id="UP000002457">
    <property type="component" value="Chromosome"/>
</dbReference>
<evidence type="ECO:0000256" key="5">
    <source>
        <dbReference type="ARBA" id="ARBA00022605"/>
    </source>
</evidence>
<keyword evidence="5 8" id="KW-0028">Amino-acid biosynthesis</keyword>